<comment type="caution">
    <text evidence="1">The sequence shown here is derived from an EMBL/GenBank/DDBJ whole genome shotgun (WGS) entry which is preliminary data.</text>
</comment>
<protein>
    <submittedName>
        <fullName evidence="1">Uncharacterized protein</fullName>
    </submittedName>
</protein>
<gene>
    <name evidence="1" type="ORF">HMPREF1978_00916</name>
</gene>
<dbReference type="EMBL" id="AWSC01000041">
    <property type="protein sequence ID" value="ERH16419.1"/>
    <property type="molecule type" value="Genomic_DNA"/>
</dbReference>
<organism evidence="1 2">
    <name type="scientific">Actinomyces graevenitzii F0530</name>
    <dbReference type="NCBI Taxonomy" id="1321817"/>
    <lineage>
        <taxon>Bacteria</taxon>
        <taxon>Bacillati</taxon>
        <taxon>Actinomycetota</taxon>
        <taxon>Actinomycetes</taxon>
        <taxon>Actinomycetales</taxon>
        <taxon>Actinomycetaceae</taxon>
        <taxon>Actinomyces</taxon>
    </lineage>
</organism>
<evidence type="ECO:0000313" key="1">
    <source>
        <dbReference type="EMBL" id="ERH16419.1"/>
    </source>
</evidence>
<dbReference type="AlphaFoldDB" id="U1Q2I8"/>
<evidence type="ECO:0000313" key="2">
    <source>
        <dbReference type="Proteomes" id="UP000016481"/>
    </source>
</evidence>
<reference evidence="1 2" key="1">
    <citation type="submission" date="2013-08" db="EMBL/GenBank/DDBJ databases">
        <authorList>
            <person name="Weinstock G."/>
            <person name="Sodergren E."/>
            <person name="Wylie T."/>
            <person name="Fulton L."/>
            <person name="Fulton R."/>
            <person name="Fronick C."/>
            <person name="O'Laughlin M."/>
            <person name="Godfrey J."/>
            <person name="Miner T."/>
            <person name="Herter B."/>
            <person name="Appelbaum E."/>
            <person name="Cordes M."/>
            <person name="Lek S."/>
            <person name="Wollam A."/>
            <person name="Pepin K.H."/>
            <person name="Palsikar V.B."/>
            <person name="Mitreva M."/>
            <person name="Wilson R.K."/>
        </authorList>
    </citation>
    <scope>NUCLEOTIDE SEQUENCE [LARGE SCALE GENOMIC DNA]</scope>
    <source>
        <strain evidence="1 2">F0530</strain>
    </source>
</reference>
<dbReference type="Proteomes" id="UP000016481">
    <property type="component" value="Unassembled WGS sequence"/>
</dbReference>
<proteinExistence type="predicted"/>
<name>U1Q2I8_9ACTO</name>
<sequence length="63" mass="7423">MLVGLPASQRRLVVAKGRRRRRRRRRQILKNRPLPIKPHGKIIGDGRFCLYLFICVGETETIR</sequence>
<dbReference type="HOGENOM" id="CLU_2875523_0_0_11"/>
<accession>U1Q2I8</accession>